<feature type="transmembrane region" description="Helical" evidence="2">
    <location>
        <begin position="75"/>
        <end position="104"/>
    </location>
</feature>
<evidence type="ECO:0000313" key="4">
    <source>
        <dbReference type="EMBL" id="PDO10010.1"/>
    </source>
</evidence>
<dbReference type="PANTHER" id="PTHR30487">
    <property type="entry name" value="TYPE 4 PREPILIN-LIKE PROTEINS LEADER PEPTIDE-PROCESSING ENZYME"/>
    <property type="match status" value="1"/>
</dbReference>
<dbReference type="Gene3D" id="1.20.120.1220">
    <property type="match status" value="1"/>
</dbReference>
<feature type="transmembrane region" description="Helical" evidence="2">
    <location>
        <begin position="40"/>
        <end position="63"/>
    </location>
</feature>
<evidence type="ECO:0000256" key="1">
    <source>
        <dbReference type="ARBA" id="ARBA00005801"/>
    </source>
</evidence>
<dbReference type="EMBL" id="MOXJ01000022">
    <property type="protein sequence ID" value="PDO10010.1"/>
    <property type="molecule type" value="Genomic_DNA"/>
</dbReference>
<keyword evidence="2" id="KW-0472">Membrane</keyword>
<dbReference type="GO" id="GO:0006465">
    <property type="term" value="P:signal peptide processing"/>
    <property type="evidence" value="ECO:0007669"/>
    <property type="project" value="TreeGrafter"/>
</dbReference>
<gene>
    <name evidence="4" type="ORF">BLM47_09735</name>
</gene>
<comment type="caution">
    <text evidence="4">The sequence shown here is derived from an EMBL/GenBank/DDBJ whole genome shotgun (WGS) entry which is preliminary data.</text>
</comment>
<dbReference type="Proteomes" id="UP000243688">
    <property type="component" value="Unassembled WGS sequence"/>
</dbReference>
<feature type="domain" description="Prepilin type IV endopeptidase peptidase" evidence="3">
    <location>
        <begin position="2"/>
        <end position="103"/>
    </location>
</feature>
<keyword evidence="2" id="KW-0812">Transmembrane</keyword>
<dbReference type="GO" id="GO:0005886">
    <property type="term" value="C:plasma membrane"/>
    <property type="evidence" value="ECO:0007669"/>
    <property type="project" value="TreeGrafter"/>
</dbReference>
<protein>
    <recommendedName>
        <fullName evidence="3">Prepilin type IV endopeptidase peptidase domain-containing protein</fullName>
    </recommendedName>
</protein>
<dbReference type="InterPro" id="IPR000045">
    <property type="entry name" value="Prepilin_IV_endopep_pep"/>
</dbReference>
<feature type="transmembrane region" description="Helical" evidence="2">
    <location>
        <begin position="142"/>
        <end position="162"/>
    </location>
</feature>
<name>A0A2A6DYP6_9BACL</name>
<keyword evidence="2" id="KW-1133">Transmembrane helix</keyword>
<dbReference type="GO" id="GO:0004190">
    <property type="term" value="F:aspartic-type endopeptidase activity"/>
    <property type="evidence" value="ECO:0007669"/>
    <property type="project" value="InterPro"/>
</dbReference>
<comment type="similarity">
    <text evidence="1">Belongs to the peptidase A24 family.</text>
</comment>
<evidence type="ECO:0000259" key="3">
    <source>
        <dbReference type="Pfam" id="PF01478"/>
    </source>
</evidence>
<accession>A0A2A6DYP6</accession>
<reference evidence="4 5" key="1">
    <citation type="submission" date="2016-12" db="EMBL/GenBank/DDBJ databases">
        <title>Candidatus Reconcilibacillus cellulovorans genome.</title>
        <authorList>
            <person name="Kolinko S."/>
            <person name="Wu Y.-W."/>
            <person name="Tachea F."/>
            <person name="Denzel E."/>
            <person name="Hiras J."/>
            <person name="Baecker N."/>
            <person name="Chan L.J."/>
            <person name="Eichorst S.A."/>
            <person name="Frey D."/>
            <person name="Adams P.D."/>
            <person name="Pray T."/>
            <person name="Tanjore D."/>
            <person name="Petzold C.J."/>
            <person name="Gladden J.M."/>
            <person name="Simmons B.A."/>
            <person name="Singer S.W."/>
        </authorList>
    </citation>
    <scope>NUCLEOTIDE SEQUENCE [LARGE SCALE GENOMIC DNA]</scope>
    <source>
        <strain evidence="4">JTherm</strain>
    </source>
</reference>
<organism evidence="4 5">
    <name type="scientific">Candidatus Reconcilbacillus cellulovorans</name>
    <dbReference type="NCBI Taxonomy" id="1906605"/>
    <lineage>
        <taxon>Bacteria</taxon>
        <taxon>Bacillati</taxon>
        <taxon>Bacillota</taxon>
        <taxon>Bacilli</taxon>
        <taxon>Bacillales</taxon>
        <taxon>Paenibacillaceae</taxon>
        <taxon>Candidatus Reconcilbacillus</taxon>
    </lineage>
</organism>
<dbReference type="AlphaFoldDB" id="A0A2A6DYP6"/>
<evidence type="ECO:0000313" key="5">
    <source>
        <dbReference type="Proteomes" id="UP000243688"/>
    </source>
</evidence>
<proteinExistence type="inferred from homology"/>
<dbReference type="InterPro" id="IPR050882">
    <property type="entry name" value="Prepilin_peptidase/N-MTase"/>
</dbReference>
<dbReference type="PANTHER" id="PTHR30487:SF0">
    <property type="entry name" value="PREPILIN LEADER PEPTIDASE_N-METHYLTRANSFERASE-RELATED"/>
    <property type="match status" value="1"/>
</dbReference>
<evidence type="ECO:0000256" key="2">
    <source>
        <dbReference type="SAM" id="Phobius"/>
    </source>
</evidence>
<sequence>MLLVFLTVALYIDVKTLKIPNTLNATGIMLGVAIHVLTDGWLAALHSIVGLTVGFTVAFPLYACKAVGAGDVKCFAALGAIGGWKFAIITLAYALLFGGCYALFRFLVTGFQRFPKRFSSWIWTTAVCRCVFPYSGGTFKRIPFMLAVWPAALWTIGGGTIAP</sequence>
<dbReference type="Pfam" id="PF01478">
    <property type="entry name" value="Peptidase_A24"/>
    <property type="match status" value="1"/>
</dbReference>